<dbReference type="RefSeq" id="WP_041079948.1">
    <property type="nucleotide sequence ID" value="NZ_CP031196.1"/>
</dbReference>
<dbReference type="NCBIfam" id="NF047560">
    <property type="entry name" value="PSM_export_PmtB"/>
    <property type="match status" value="1"/>
</dbReference>
<dbReference type="Proteomes" id="UP000254707">
    <property type="component" value="Unassembled WGS sequence"/>
</dbReference>
<organism evidence="1 2">
    <name type="scientific">Staphylococcus saprophyticus</name>
    <dbReference type="NCBI Taxonomy" id="29385"/>
    <lineage>
        <taxon>Bacteria</taxon>
        <taxon>Bacillati</taxon>
        <taxon>Bacillota</taxon>
        <taxon>Bacilli</taxon>
        <taxon>Bacillales</taxon>
        <taxon>Staphylococcaceae</taxon>
        <taxon>Staphylococcus</taxon>
    </lineage>
</organism>
<dbReference type="AlphaFoldDB" id="A0A380HLQ4"/>
<accession>A0A380HLQ4</accession>
<name>A0A380HLQ4_STASA</name>
<dbReference type="Pfam" id="PF13346">
    <property type="entry name" value="ABC2_membrane_5"/>
    <property type="match status" value="1"/>
</dbReference>
<dbReference type="EMBL" id="UHED01000001">
    <property type="protein sequence ID" value="SUM82522.1"/>
    <property type="molecule type" value="Genomic_DNA"/>
</dbReference>
<dbReference type="InterPro" id="IPR025699">
    <property type="entry name" value="ABC2_memb-like"/>
</dbReference>
<proteinExistence type="predicted"/>
<sequence length="220" mass="24951">MKNLLIRNIKLRKWTIVIYAVLLLISPLQLIIENHSLLTRILYSLVAMILLFVSVLDSGHVFRLNSKLGHSNAYDFFGSLPVSKKDMLNANYVTLILFTLIGAGILSLFHIPNSNFAASGISIDVTLPYSYIAINFFAIPIAFKKYSEQKSENISYLMYLLVMLLIIPIVAVLITLAVLLIFKIKLTALDYFEPVFNYGFLGLSIIFLIANYFIQYKKVN</sequence>
<evidence type="ECO:0000313" key="2">
    <source>
        <dbReference type="Proteomes" id="UP000254707"/>
    </source>
</evidence>
<evidence type="ECO:0000313" key="1">
    <source>
        <dbReference type="EMBL" id="SUM82522.1"/>
    </source>
</evidence>
<protein>
    <submittedName>
        <fullName evidence="1">Membrane protein</fullName>
    </submittedName>
</protein>
<reference evidence="1 2" key="1">
    <citation type="submission" date="2018-06" db="EMBL/GenBank/DDBJ databases">
        <authorList>
            <consortium name="Pathogen Informatics"/>
            <person name="Doyle S."/>
        </authorList>
    </citation>
    <scope>NUCLEOTIDE SEQUENCE [LARGE SCALE GENOMIC DNA]</scope>
    <source>
        <strain evidence="1 2">NCTC7688</strain>
    </source>
</reference>
<gene>
    <name evidence="1" type="ORF">NCTC7688_01037</name>
</gene>